<feature type="region of interest" description="Disordered" evidence="1">
    <location>
        <begin position="69"/>
        <end position="112"/>
    </location>
</feature>
<dbReference type="EMBL" id="AF451898">
    <property type="protein sequence ID" value="AAN04360.1"/>
    <property type="molecule type" value="Genomic_DNA"/>
</dbReference>
<evidence type="ECO:0000313" key="2">
    <source>
        <dbReference type="EMBL" id="AAN04360.1"/>
    </source>
</evidence>
<evidence type="ECO:0000256" key="1">
    <source>
        <dbReference type="SAM" id="MobiDB-lite"/>
    </source>
</evidence>
<dbReference type="KEGG" id="vg:955047"/>
<gene>
    <name evidence="2" type="primary">orf66</name>
</gene>
<reference evidence="2 3" key="1">
    <citation type="journal article" date="2002" name="J. Virol.">
        <title>Analysis of the complete genome sequence of the Hz-1 virus suggests that it is related to members of the Baculoviridae.</title>
        <authorList>
            <person name="Cheng C.H."/>
            <person name="Liu S.M."/>
            <person name="Chow T.Y."/>
            <person name="Hsiao Y.Y."/>
            <person name="Wang D.P."/>
            <person name="Huang J.J."/>
            <person name="Chen H.H."/>
        </authorList>
    </citation>
    <scope>NUCLEOTIDE SEQUENCE [LARGE SCALE GENOMIC DNA]</scope>
</reference>
<keyword evidence="3" id="KW-1185">Reference proteome</keyword>
<organism evidence="2 3">
    <name type="scientific">Heliothis zea nudivirus 1</name>
    <dbReference type="NCBI Taxonomy" id="3116536"/>
    <lineage>
        <taxon>Viruses</taxon>
        <taxon>Viruses incertae sedis</taxon>
        <taxon>Naldaviricetes</taxon>
        <taxon>Lefavirales</taxon>
        <taxon>Nudiviridae</taxon>
        <taxon>Betanudivirus</taxon>
        <taxon>Betanudivirus hezeae</taxon>
    </lineage>
</organism>
<proteinExistence type="predicted"/>
<protein>
    <submittedName>
        <fullName evidence="2">Orf66</fullName>
    </submittedName>
</protein>
<feature type="compositionally biased region" description="Acidic residues" evidence="1">
    <location>
        <begin position="73"/>
        <end position="87"/>
    </location>
</feature>
<evidence type="ECO:0000313" key="3">
    <source>
        <dbReference type="Proteomes" id="UP000232784"/>
    </source>
</evidence>
<name>Q8JKP5_9VIRU</name>
<sequence length="112" mass="12960">MLRVVYRCMMRHNLIDEFAHTDFNQFIGDSNIELLQLLTFRLLAYDHQEDDLSIILDYYKNIESDGKKRIESTDTDSEYSVDSDSSESDTGVRGSVPVNENEQELGCGCKRR</sequence>
<accession>Q8JKP5</accession>
<dbReference type="Proteomes" id="UP000232784">
    <property type="component" value="Segment"/>
</dbReference>